<dbReference type="AlphaFoldDB" id="A0A453MS68"/>
<dbReference type="CDD" id="cd07331">
    <property type="entry name" value="M48C_Oma1_like"/>
    <property type="match status" value="1"/>
</dbReference>
<evidence type="ECO:0000256" key="6">
    <source>
        <dbReference type="RuleBase" id="RU003983"/>
    </source>
</evidence>
<dbReference type="PANTHER" id="PTHR22726">
    <property type="entry name" value="METALLOENDOPEPTIDASE OMA1"/>
    <property type="match status" value="1"/>
</dbReference>
<name>A0A453MS68_AEGTS</name>
<reference evidence="8" key="4">
    <citation type="submission" date="2019-03" db="UniProtKB">
        <authorList>
            <consortium name="EnsemblPlants"/>
        </authorList>
    </citation>
    <scope>IDENTIFICATION</scope>
</reference>
<reference evidence="8" key="5">
    <citation type="journal article" date="2021" name="G3 (Bethesda)">
        <title>Aegilops tauschii genome assembly Aet v5.0 features greater sequence contiguity and improved annotation.</title>
        <authorList>
            <person name="Wang L."/>
            <person name="Zhu T."/>
            <person name="Rodriguez J.C."/>
            <person name="Deal K.R."/>
            <person name="Dubcovsky J."/>
            <person name="McGuire P.E."/>
            <person name="Lux T."/>
            <person name="Spannagl M."/>
            <person name="Mayer K.F.X."/>
            <person name="Baldrich P."/>
            <person name="Meyers B.C."/>
            <person name="Huo N."/>
            <person name="Gu Y.Q."/>
            <person name="Zhou H."/>
            <person name="Devos K.M."/>
            <person name="Bennetzen J.L."/>
            <person name="Unver T."/>
            <person name="Budak H."/>
            <person name="Gulick P.J."/>
            <person name="Galiba G."/>
            <person name="Kalapos B."/>
            <person name="Nelson D.R."/>
            <person name="Li P."/>
            <person name="You F.M."/>
            <person name="Luo M.C."/>
            <person name="Dvorak J."/>
        </authorList>
    </citation>
    <scope>NUCLEOTIDE SEQUENCE [LARGE SCALE GENOMIC DNA]</scope>
    <source>
        <strain evidence="8">cv. AL8/78</strain>
    </source>
</reference>
<dbReference type="GO" id="GO:0046872">
    <property type="term" value="F:metal ion binding"/>
    <property type="evidence" value="ECO:0007669"/>
    <property type="project" value="UniProtKB-KW"/>
</dbReference>
<reference evidence="9" key="1">
    <citation type="journal article" date="2014" name="Science">
        <title>Ancient hybridizations among the ancestral genomes of bread wheat.</title>
        <authorList>
            <consortium name="International Wheat Genome Sequencing Consortium,"/>
            <person name="Marcussen T."/>
            <person name="Sandve S.R."/>
            <person name="Heier L."/>
            <person name="Spannagl M."/>
            <person name="Pfeifer M."/>
            <person name="Jakobsen K.S."/>
            <person name="Wulff B.B."/>
            <person name="Steuernagel B."/>
            <person name="Mayer K.F."/>
            <person name="Olsen O.A."/>
        </authorList>
    </citation>
    <scope>NUCLEOTIDE SEQUENCE [LARGE SCALE GENOMIC DNA]</scope>
    <source>
        <strain evidence="9">cv. AL8/78</strain>
    </source>
</reference>
<protein>
    <recommendedName>
        <fullName evidence="7">Peptidase M48 domain-containing protein</fullName>
    </recommendedName>
</protein>
<keyword evidence="5 6" id="KW-0482">Metalloprotease</keyword>
<organism evidence="8 9">
    <name type="scientific">Aegilops tauschii subsp. strangulata</name>
    <name type="common">Goatgrass</name>
    <dbReference type="NCBI Taxonomy" id="200361"/>
    <lineage>
        <taxon>Eukaryota</taxon>
        <taxon>Viridiplantae</taxon>
        <taxon>Streptophyta</taxon>
        <taxon>Embryophyta</taxon>
        <taxon>Tracheophyta</taxon>
        <taxon>Spermatophyta</taxon>
        <taxon>Magnoliopsida</taxon>
        <taxon>Liliopsida</taxon>
        <taxon>Poales</taxon>
        <taxon>Poaceae</taxon>
        <taxon>BOP clade</taxon>
        <taxon>Pooideae</taxon>
        <taxon>Triticodae</taxon>
        <taxon>Triticeae</taxon>
        <taxon>Triticinae</taxon>
        <taxon>Aegilops</taxon>
    </lineage>
</organism>
<evidence type="ECO:0000259" key="7">
    <source>
        <dbReference type="Pfam" id="PF01435"/>
    </source>
</evidence>
<accession>A0A453MS68</accession>
<evidence type="ECO:0000256" key="2">
    <source>
        <dbReference type="ARBA" id="ARBA00022723"/>
    </source>
</evidence>
<feature type="domain" description="Peptidase M48" evidence="7">
    <location>
        <begin position="71"/>
        <end position="135"/>
    </location>
</feature>
<dbReference type="STRING" id="200361.A0A453MS68"/>
<sequence length="242" mass="26645">PKLERKLGNEDFVELKKERSKDILGPSDPKTVRVRHIASDIIRGIQELFPADGLGDDDAKQGKAAVRSQTGHLDDLQWEVIVIRDNRANACSLGGGKIVVFTGLLNFLETDAEIAAVIAHEAAHAVARHSMELAMLTPPILNELLPFSRRTELEADLIGMMILAAAGFDPRVAPEIHQKRESTVLDDYIGSHPSCKKRSQVLSRGDAMKEAMELYYKQVCSGKGANRRFPYGGKISDTLMSK</sequence>
<keyword evidence="2" id="KW-0479">Metal-binding</keyword>
<reference evidence="9" key="2">
    <citation type="journal article" date="2017" name="Nat. Plants">
        <title>The Aegilops tauschii genome reveals multiple impacts of transposons.</title>
        <authorList>
            <person name="Zhao G."/>
            <person name="Zou C."/>
            <person name="Li K."/>
            <person name="Wang K."/>
            <person name="Li T."/>
            <person name="Gao L."/>
            <person name="Zhang X."/>
            <person name="Wang H."/>
            <person name="Yang Z."/>
            <person name="Liu X."/>
            <person name="Jiang W."/>
            <person name="Mao L."/>
            <person name="Kong X."/>
            <person name="Jiao Y."/>
            <person name="Jia J."/>
        </authorList>
    </citation>
    <scope>NUCLEOTIDE SEQUENCE [LARGE SCALE GENOMIC DNA]</scope>
    <source>
        <strain evidence="9">cv. AL8/78</strain>
    </source>
</reference>
<proteinExistence type="inferred from homology"/>
<keyword evidence="3 6" id="KW-0378">Hydrolase</keyword>
<keyword evidence="4 6" id="KW-0862">Zinc</keyword>
<evidence type="ECO:0000313" key="8">
    <source>
        <dbReference type="EnsemblPlants" id="AET6Gv20055200.1"/>
    </source>
</evidence>
<evidence type="ECO:0000256" key="3">
    <source>
        <dbReference type="ARBA" id="ARBA00022801"/>
    </source>
</evidence>
<dbReference type="Gene3D" id="3.30.2010.10">
    <property type="entry name" value="Metalloproteases ('zincins'), catalytic domain"/>
    <property type="match status" value="1"/>
</dbReference>
<dbReference type="InterPro" id="IPR001915">
    <property type="entry name" value="Peptidase_M48"/>
</dbReference>
<evidence type="ECO:0000313" key="9">
    <source>
        <dbReference type="Proteomes" id="UP000015105"/>
    </source>
</evidence>
<dbReference type="GO" id="GO:0004222">
    <property type="term" value="F:metalloendopeptidase activity"/>
    <property type="evidence" value="ECO:0007669"/>
    <property type="project" value="InterPro"/>
</dbReference>
<dbReference type="GO" id="GO:0051603">
    <property type="term" value="P:proteolysis involved in protein catabolic process"/>
    <property type="evidence" value="ECO:0007669"/>
    <property type="project" value="TreeGrafter"/>
</dbReference>
<dbReference type="Pfam" id="PF01435">
    <property type="entry name" value="Peptidase_M48"/>
    <property type="match status" value="2"/>
</dbReference>
<evidence type="ECO:0000256" key="1">
    <source>
        <dbReference type="ARBA" id="ARBA00022670"/>
    </source>
</evidence>
<keyword evidence="9" id="KW-1185">Reference proteome</keyword>
<dbReference type="Proteomes" id="UP000015105">
    <property type="component" value="Chromosome 6D"/>
</dbReference>
<dbReference type="InterPro" id="IPR051156">
    <property type="entry name" value="Mito/Outer_Membr_Metalloprot"/>
</dbReference>
<dbReference type="PANTHER" id="PTHR22726:SF1">
    <property type="entry name" value="METALLOENDOPEPTIDASE OMA1, MITOCHONDRIAL"/>
    <property type="match status" value="1"/>
</dbReference>
<dbReference type="GO" id="GO:0016020">
    <property type="term" value="C:membrane"/>
    <property type="evidence" value="ECO:0007669"/>
    <property type="project" value="TreeGrafter"/>
</dbReference>
<reference evidence="8" key="3">
    <citation type="journal article" date="2017" name="Nature">
        <title>Genome sequence of the progenitor of the wheat D genome Aegilops tauschii.</title>
        <authorList>
            <person name="Luo M.C."/>
            <person name="Gu Y.Q."/>
            <person name="Puiu D."/>
            <person name="Wang H."/>
            <person name="Twardziok S.O."/>
            <person name="Deal K.R."/>
            <person name="Huo N."/>
            <person name="Zhu T."/>
            <person name="Wang L."/>
            <person name="Wang Y."/>
            <person name="McGuire P.E."/>
            <person name="Liu S."/>
            <person name="Long H."/>
            <person name="Ramasamy R.K."/>
            <person name="Rodriguez J.C."/>
            <person name="Van S.L."/>
            <person name="Yuan L."/>
            <person name="Wang Z."/>
            <person name="Xia Z."/>
            <person name="Xiao L."/>
            <person name="Anderson O.D."/>
            <person name="Ouyang S."/>
            <person name="Liang Y."/>
            <person name="Zimin A.V."/>
            <person name="Pertea G."/>
            <person name="Qi P."/>
            <person name="Bennetzen J.L."/>
            <person name="Dai X."/>
            <person name="Dawson M.W."/>
            <person name="Muller H.G."/>
            <person name="Kugler K."/>
            <person name="Rivarola-Duarte L."/>
            <person name="Spannagl M."/>
            <person name="Mayer K.F.X."/>
            <person name="Lu F.H."/>
            <person name="Bevan M.W."/>
            <person name="Leroy P."/>
            <person name="Li P."/>
            <person name="You F.M."/>
            <person name="Sun Q."/>
            <person name="Liu Z."/>
            <person name="Lyons E."/>
            <person name="Wicker T."/>
            <person name="Salzberg S.L."/>
            <person name="Devos K.M."/>
            <person name="Dvorak J."/>
        </authorList>
    </citation>
    <scope>NUCLEOTIDE SEQUENCE [LARGE SCALE GENOMIC DNA]</scope>
    <source>
        <strain evidence="8">cv. AL8/78</strain>
    </source>
</reference>
<dbReference type="EnsemblPlants" id="AET6Gv20055200.1">
    <property type="protein sequence ID" value="AET6Gv20055200.1"/>
    <property type="gene ID" value="AET6Gv20055200"/>
</dbReference>
<dbReference type="Gramene" id="AET6Gv20055200.1">
    <property type="protein sequence ID" value="AET6Gv20055200.1"/>
    <property type="gene ID" value="AET6Gv20055200"/>
</dbReference>
<feature type="domain" description="Peptidase M48" evidence="7">
    <location>
        <begin position="144"/>
        <end position="203"/>
    </location>
</feature>
<evidence type="ECO:0000256" key="4">
    <source>
        <dbReference type="ARBA" id="ARBA00022833"/>
    </source>
</evidence>
<evidence type="ECO:0000256" key="5">
    <source>
        <dbReference type="ARBA" id="ARBA00023049"/>
    </source>
</evidence>
<comment type="cofactor">
    <cofactor evidence="6">
        <name>Zn(2+)</name>
        <dbReference type="ChEBI" id="CHEBI:29105"/>
    </cofactor>
    <text evidence="6">Binds 1 zinc ion per subunit.</text>
</comment>
<comment type="similarity">
    <text evidence="6">Belongs to the peptidase M48 family.</text>
</comment>
<keyword evidence="1 6" id="KW-0645">Protease</keyword>